<dbReference type="AlphaFoldDB" id="A0A3M0GBH7"/>
<evidence type="ECO:0000313" key="2">
    <source>
        <dbReference type="Proteomes" id="UP000275256"/>
    </source>
</evidence>
<dbReference type="Proteomes" id="UP000275256">
    <property type="component" value="Unassembled WGS sequence"/>
</dbReference>
<accession>A0A3M0GBH7</accession>
<protein>
    <submittedName>
        <fullName evidence="1">NTP pyrophosphohydrolase</fullName>
    </submittedName>
</protein>
<dbReference type="OrthoDB" id="5110616at2"/>
<keyword evidence="1" id="KW-0378">Hydrolase</keyword>
<comment type="caution">
    <text evidence="1">The sequence shown here is derived from an EMBL/GenBank/DDBJ whole genome shotgun (WGS) entry which is preliminary data.</text>
</comment>
<gene>
    <name evidence="1" type="ORF">EAX62_03640</name>
</gene>
<organism evidence="1 2">
    <name type="scientific">Tessaracoccus antarcticus</name>
    <dbReference type="NCBI Taxonomy" id="2479848"/>
    <lineage>
        <taxon>Bacteria</taxon>
        <taxon>Bacillati</taxon>
        <taxon>Actinomycetota</taxon>
        <taxon>Actinomycetes</taxon>
        <taxon>Propionibacteriales</taxon>
        <taxon>Propionibacteriaceae</taxon>
        <taxon>Tessaracoccus</taxon>
    </lineage>
</organism>
<sequence length="104" mass="11270">MAVPGGVPFDDVDVDAASEEYLQCAGSAGALTVELRAKASGDHEHWVLATAPITGEPNHTISWDEDFSTEVHAEEVFTAHEAAPLFEEYYRTGTVPDSVPRRKV</sequence>
<dbReference type="GO" id="GO:0016787">
    <property type="term" value="F:hydrolase activity"/>
    <property type="evidence" value="ECO:0007669"/>
    <property type="project" value="UniProtKB-KW"/>
</dbReference>
<reference evidence="1 2" key="1">
    <citation type="submission" date="2018-10" db="EMBL/GenBank/DDBJ databases">
        <title>Tessaracoccus antarcticuss sp. nov., isolated from sediment.</title>
        <authorList>
            <person name="Zhou L.Y."/>
            <person name="Du Z.J."/>
        </authorList>
    </citation>
    <scope>NUCLEOTIDE SEQUENCE [LARGE SCALE GENOMIC DNA]</scope>
    <source>
        <strain evidence="1 2">JDX10</strain>
    </source>
</reference>
<dbReference type="RefSeq" id="WP_121900276.1">
    <property type="nucleotide sequence ID" value="NZ_REFW01000001.1"/>
</dbReference>
<dbReference type="EMBL" id="REFW01000001">
    <property type="protein sequence ID" value="RMB61728.1"/>
    <property type="molecule type" value="Genomic_DNA"/>
</dbReference>
<proteinExistence type="predicted"/>
<evidence type="ECO:0000313" key="1">
    <source>
        <dbReference type="EMBL" id="RMB61728.1"/>
    </source>
</evidence>
<name>A0A3M0GBH7_9ACTN</name>
<keyword evidence="2" id="KW-1185">Reference proteome</keyword>